<evidence type="ECO:0000313" key="2">
    <source>
        <dbReference type="Proteomes" id="UP000184185"/>
    </source>
</evidence>
<sequence>MLKDYMGCKCIFLNKKYDQLMDEDSRTKTDIQRIICYKIEELSSQTDNNLAPVGIETIRRWNKFKDDMPMSQPGKIEYVEIIAEVLGVEVNDLIVPYEENRRIGNENCSTPAENEHALSSQEIEETINIIKKLPMVKYYLESILWYFYGIPLGLLEKYRLFKGTSDNYYELGAYLVEIGNQIKLPVDVVAFQKGNWLQALWDKKYIRNKIKFYGVDKLFVITCLKYLSKINIRWYQVISVFYGPRALSNELIQAMSYVLQIAAYRKLQYALPVQDIDSCNSFEKLSEKSVIDFVADAEVVLLPESYERVGGIKKRFDVIERYLNNHGIKLPKCTTRDTCEMSNLHDIRDAFCLVTTEGAIIFYDNGYMGDEMLKQQVEAYAYENNIGLIYCRSL</sequence>
<proteinExistence type="predicted"/>
<evidence type="ECO:0000313" key="1">
    <source>
        <dbReference type="EMBL" id="SHJ23296.1"/>
    </source>
</evidence>
<dbReference type="EMBL" id="FQYQ01000013">
    <property type="protein sequence ID" value="SHJ23296.1"/>
    <property type="molecule type" value="Genomic_DNA"/>
</dbReference>
<dbReference type="RefSeq" id="WP_072917348.1">
    <property type="nucleotide sequence ID" value="NZ_FQYQ01000013.1"/>
</dbReference>
<dbReference type="AlphaFoldDB" id="A0A1M6HM97"/>
<gene>
    <name evidence="1" type="ORF">SAMN02745725_02061</name>
</gene>
<accession>A0A1M6HM97</accession>
<dbReference type="Proteomes" id="UP000184185">
    <property type="component" value="Unassembled WGS sequence"/>
</dbReference>
<reference evidence="1 2" key="1">
    <citation type="submission" date="2016-11" db="EMBL/GenBank/DDBJ databases">
        <authorList>
            <person name="Jaros S."/>
            <person name="Januszkiewicz K."/>
            <person name="Wedrychowicz H."/>
        </authorList>
    </citation>
    <scope>NUCLEOTIDE SEQUENCE [LARGE SCALE GENOMIC DNA]</scope>
    <source>
        <strain evidence="1 2">DSM 14809</strain>
    </source>
</reference>
<name>A0A1M6HM97_PSEXY</name>
<organism evidence="1 2">
    <name type="scientific">Pseudobutyrivibrio xylanivorans DSM 14809</name>
    <dbReference type="NCBI Taxonomy" id="1123012"/>
    <lineage>
        <taxon>Bacteria</taxon>
        <taxon>Bacillati</taxon>
        <taxon>Bacillota</taxon>
        <taxon>Clostridia</taxon>
        <taxon>Lachnospirales</taxon>
        <taxon>Lachnospiraceae</taxon>
        <taxon>Pseudobutyrivibrio</taxon>
    </lineage>
</organism>
<protein>
    <submittedName>
        <fullName evidence="1">Uncharacterized protein</fullName>
    </submittedName>
</protein>
<keyword evidence="2" id="KW-1185">Reference proteome</keyword>